<feature type="coiled-coil region" evidence="1">
    <location>
        <begin position="664"/>
        <end position="787"/>
    </location>
</feature>
<dbReference type="GeneID" id="68117223"/>
<sequence length="857" mass="101212">MDPNQLADFGGLDPNSPLLAVIQARITEQYTKQLNELTLQHKEIDERTKKITEERELLGVNLYNTQQKLVKLQEQVDKGHDTLIMTTQIREEMERKRTEQLQIAVLRRQEVEEKRKKLYKFQEELEKSQQTLKMLQNAHEKTKRDIAIKKRKTHKIEKEMEDVEKQKKHQDLRIDQMIDRIRKLKDQYHEYEELHKAQKEEYKIASETLAEATSEMEALEFEKKRLVQQWKSSIIGMQRRDEALKATEEGLRKQKEQVIEILNEIEGYKNSINEQKERHEQLTSVLIKQENEQVYLEKQILDNNSSLESKQTQYMQLKNTLDKTDEEIAKEELNIQKIRKDIDVVDKKMASMSNEIRVLEENLLNLFSENTTIKKDCQNTLKDIEKKKNEVLEKEVEISQIENELARITIDKLQTQEQNKQLEQVLKELESELKQKDGLIEKYEIEIRRKNDEIEKKQNDLDKLNRLMEKILCTQQDENQGPLEATIKNITKAIEAKEKESEQLKKDWIRYQSELVKLMNRSEELSDEIKSIKSKQTILSQRKGRIDGAAIRERNQIKELTSEMQSMHKLLERLNKKISSNYLIQNTLADVNYDLENKILDRLKASEREAYELESKIEETKNQKQAILNEMVDVERQILFWEKKIEIQKEIQDALDPTVGQEEITRMKKEIHLMEQRLADLKREQKRKIMEMEKAIEKRDLILTKGRVIQSKNTTNTKANIQREISFHQSELAKKKKKAAEAFQAIKHHQNAAEQCGRAIEEAKDRIAAIKDEMTLLQEEIQTLSTQKTKIGYDRERLKKLIEKCQAILKGSFKKTPEVNQELNAQKETSSKIVNVVTKLISGYPEHTQSFQVVLQE</sequence>
<protein>
    <recommendedName>
        <fullName evidence="4">Coiled-coil domain-containing protein 40</fullName>
    </recommendedName>
</protein>
<evidence type="ECO:0008006" key="4">
    <source>
        <dbReference type="Google" id="ProtNLM"/>
    </source>
</evidence>
<dbReference type="RefSeq" id="XP_044556501.1">
    <property type="nucleotide sequence ID" value="XM_044700260.1"/>
</dbReference>
<dbReference type="VEuPathDB" id="AmoebaDB:NfTy_081790"/>
<dbReference type="OrthoDB" id="188741at2759"/>
<evidence type="ECO:0000256" key="1">
    <source>
        <dbReference type="SAM" id="Coils"/>
    </source>
</evidence>
<dbReference type="AlphaFoldDB" id="A0A6A5BCC4"/>
<dbReference type="PANTHER" id="PTHR16275:SF8">
    <property type="entry name" value="COILED-COIL DOMAIN-CONTAINING PROTEIN 40"/>
    <property type="match status" value="1"/>
</dbReference>
<feature type="coiled-coil region" evidence="1">
    <location>
        <begin position="603"/>
        <end position="637"/>
    </location>
</feature>
<keyword evidence="1" id="KW-0175">Coiled coil</keyword>
<dbReference type="Proteomes" id="UP000444721">
    <property type="component" value="Unassembled WGS sequence"/>
</dbReference>
<feature type="coiled-coil region" evidence="1">
    <location>
        <begin position="89"/>
        <end position="577"/>
    </location>
</feature>
<evidence type="ECO:0000313" key="2">
    <source>
        <dbReference type="EMBL" id="KAF0971785.1"/>
    </source>
</evidence>
<dbReference type="EMBL" id="VFQX01000074">
    <property type="protein sequence ID" value="KAF0971785.1"/>
    <property type="molecule type" value="Genomic_DNA"/>
</dbReference>
<gene>
    <name evidence="2" type="ORF">FDP41_010008</name>
</gene>
<reference evidence="2 3" key="1">
    <citation type="journal article" date="2019" name="Sci. Rep.">
        <title>Nanopore sequencing improves the draft genome of the human pathogenic amoeba Naegleria fowleri.</title>
        <authorList>
            <person name="Liechti N."/>
            <person name="Schurch N."/>
            <person name="Bruggmann R."/>
            <person name="Wittwer M."/>
        </authorList>
    </citation>
    <scope>NUCLEOTIDE SEQUENCE [LARGE SCALE GENOMIC DNA]</scope>
    <source>
        <strain evidence="2 3">ATCC 30894</strain>
    </source>
</reference>
<feature type="coiled-coil region" evidence="1">
    <location>
        <begin position="27"/>
        <end position="54"/>
    </location>
</feature>
<dbReference type="VEuPathDB" id="AmoebaDB:NF0043230"/>
<organism evidence="2 3">
    <name type="scientific">Naegleria fowleri</name>
    <name type="common">Brain eating amoeba</name>
    <dbReference type="NCBI Taxonomy" id="5763"/>
    <lineage>
        <taxon>Eukaryota</taxon>
        <taxon>Discoba</taxon>
        <taxon>Heterolobosea</taxon>
        <taxon>Tetramitia</taxon>
        <taxon>Eutetramitia</taxon>
        <taxon>Vahlkampfiidae</taxon>
        <taxon>Naegleria</taxon>
    </lineage>
</organism>
<dbReference type="OMA" id="RMQRIQK"/>
<dbReference type="GO" id="GO:0035082">
    <property type="term" value="P:axoneme assembly"/>
    <property type="evidence" value="ECO:0007669"/>
    <property type="project" value="InterPro"/>
</dbReference>
<accession>A0A6A5BCC4</accession>
<evidence type="ECO:0000313" key="3">
    <source>
        <dbReference type="Proteomes" id="UP000444721"/>
    </source>
</evidence>
<proteinExistence type="predicted"/>
<keyword evidence="3" id="KW-1185">Reference proteome</keyword>
<dbReference type="VEuPathDB" id="AmoebaDB:FDP41_010008"/>
<comment type="caution">
    <text evidence="2">The sequence shown here is derived from an EMBL/GenBank/DDBJ whole genome shotgun (WGS) entry which is preliminary data.</text>
</comment>
<dbReference type="PANTHER" id="PTHR16275">
    <property type="entry name" value="COILED-COIL DOMAIN-CONTAINING PROTEIN 40"/>
    <property type="match status" value="1"/>
</dbReference>
<dbReference type="InterPro" id="IPR037386">
    <property type="entry name" value="CCDC40"/>
</dbReference>
<name>A0A6A5BCC4_NAEFO</name>
<dbReference type="GO" id="GO:0005737">
    <property type="term" value="C:cytoplasm"/>
    <property type="evidence" value="ECO:0007669"/>
    <property type="project" value="TreeGrafter"/>
</dbReference>